<dbReference type="GO" id="GO:0043755">
    <property type="term" value="F:alpha-ribazole phosphatase activity"/>
    <property type="evidence" value="ECO:0007669"/>
    <property type="project" value="UniProtKB-EC"/>
</dbReference>
<proteinExistence type="predicted"/>
<dbReference type="SMART" id="SM00855">
    <property type="entry name" value="PGAM"/>
    <property type="match status" value="1"/>
</dbReference>
<dbReference type="RefSeq" id="WP_309828509.1">
    <property type="nucleotide sequence ID" value="NZ_JAVIZX010000001.1"/>
</dbReference>
<dbReference type="Gene3D" id="3.40.50.1240">
    <property type="entry name" value="Phosphoglycerate mutase-like"/>
    <property type="match status" value="1"/>
</dbReference>
<dbReference type="EC" id="3.1.3.73" evidence="1"/>
<organism evidence="1 2">
    <name type="scientific">Paracidovorax wautersii</name>
    <dbReference type="NCBI Taxonomy" id="1177982"/>
    <lineage>
        <taxon>Bacteria</taxon>
        <taxon>Pseudomonadati</taxon>
        <taxon>Pseudomonadota</taxon>
        <taxon>Betaproteobacteria</taxon>
        <taxon>Burkholderiales</taxon>
        <taxon>Comamonadaceae</taxon>
        <taxon>Paracidovorax</taxon>
    </lineage>
</organism>
<reference evidence="1 2" key="1">
    <citation type="submission" date="2023-08" db="EMBL/GenBank/DDBJ databases">
        <title>Functional and genomic diversity of the sorghum phyllosphere microbiome.</title>
        <authorList>
            <person name="Shade A."/>
        </authorList>
    </citation>
    <scope>NUCLEOTIDE SEQUENCE [LARGE SCALE GENOMIC DNA]</scope>
    <source>
        <strain evidence="1 2">SORGH_AS_0335</strain>
    </source>
</reference>
<dbReference type="SUPFAM" id="SSF53254">
    <property type="entry name" value="Phosphoglycerate mutase-like"/>
    <property type="match status" value="1"/>
</dbReference>
<sequence>MSEPAAPRLWLARHARPLVDEGICYGRLDVAADAVASRAAAQALVAAHPLRWAAIRHSPLQRCELLAHDLQALQPDWLSKSDTRLAELDFGSWEGRPWSGIARADIDAWAADFCEHRPGQGESLAQMLARVDAAWQDARQSALQHGGDVLWITHAGVVRCLRWLMDHGAARQPLSHEWTAPAPAYGAWTVMPLTAEPGK</sequence>
<evidence type="ECO:0000313" key="2">
    <source>
        <dbReference type="Proteomes" id="UP001267710"/>
    </source>
</evidence>
<gene>
    <name evidence="1" type="ORF">QE399_002071</name>
</gene>
<name>A0ABU1IC70_9BURK</name>
<dbReference type="InterPro" id="IPR013078">
    <property type="entry name" value="His_Pase_superF_clade-1"/>
</dbReference>
<accession>A0ABU1IC70</accession>
<protein>
    <submittedName>
        <fullName evidence="1">Alpha-ribazole phosphatase</fullName>
        <ecNumber evidence="1">3.1.3.73</ecNumber>
    </submittedName>
</protein>
<comment type="caution">
    <text evidence="1">The sequence shown here is derived from an EMBL/GenBank/DDBJ whole genome shotgun (WGS) entry which is preliminary data.</text>
</comment>
<keyword evidence="2" id="KW-1185">Reference proteome</keyword>
<dbReference type="Proteomes" id="UP001267710">
    <property type="component" value="Unassembled WGS sequence"/>
</dbReference>
<keyword evidence="1" id="KW-0378">Hydrolase</keyword>
<evidence type="ECO:0000313" key="1">
    <source>
        <dbReference type="EMBL" id="MDR6214382.1"/>
    </source>
</evidence>
<dbReference type="Pfam" id="PF00300">
    <property type="entry name" value="His_Phos_1"/>
    <property type="match status" value="1"/>
</dbReference>
<dbReference type="EMBL" id="JAVIZX010000001">
    <property type="protein sequence ID" value="MDR6214382.1"/>
    <property type="molecule type" value="Genomic_DNA"/>
</dbReference>
<dbReference type="InterPro" id="IPR029033">
    <property type="entry name" value="His_PPase_superfam"/>
</dbReference>